<accession>A0A410V205</accession>
<evidence type="ECO:0000259" key="1">
    <source>
        <dbReference type="Pfam" id="PF13524"/>
    </source>
</evidence>
<reference evidence="3 4" key="2">
    <citation type="submission" date="2018-06" db="EMBL/GenBank/DDBJ databases">
        <title>Comparative genomics of rhizobia nodulating Arachis hypogaea in China.</title>
        <authorList>
            <person name="Li Y."/>
        </authorList>
    </citation>
    <scope>NUCLEOTIDE SEQUENCE [LARGE SCALE GENOMIC DNA]</scope>
    <source>
        <strain evidence="3 4">CCBAU 51658</strain>
    </source>
</reference>
<organism evidence="2 5">
    <name type="scientific">Bradyrhizobium guangdongense</name>
    <dbReference type="NCBI Taxonomy" id="1325090"/>
    <lineage>
        <taxon>Bacteria</taxon>
        <taxon>Pseudomonadati</taxon>
        <taxon>Pseudomonadota</taxon>
        <taxon>Alphaproteobacteria</taxon>
        <taxon>Hyphomicrobiales</taxon>
        <taxon>Nitrobacteraceae</taxon>
        <taxon>Bradyrhizobium</taxon>
    </lineage>
</organism>
<dbReference type="AlphaFoldDB" id="A0A410V205"/>
<name>A0A410V205_9BRAD</name>
<evidence type="ECO:0000313" key="3">
    <source>
        <dbReference type="EMBL" id="QOZ58750.1"/>
    </source>
</evidence>
<dbReference type="OrthoDB" id="9813806at2"/>
<reference evidence="2" key="1">
    <citation type="journal article" date="2014" name="Int. J. Syst. Evol. Microbiol.">
        <title>Complete genome sequence of Corynebacterium casei LMG S-19264T (=DSM 44701T), isolated from a smear-ripened cheese.</title>
        <authorList>
            <consortium name="US DOE Joint Genome Institute (JGI-PGF)"/>
            <person name="Walter F."/>
            <person name="Albersmeier A."/>
            <person name="Kalinowski J."/>
            <person name="Ruckert C."/>
        </authorList>
    </citation>
    <scope>NUCLEOTIDE SEQUENCE</scope>
    <source>
        <strain evidence="2">CGMCC 1.15034</strain>
    </source>
</reference>
<dbReference type="InterPro" id="IPR055259">
    <property type="entry name" value="YkvP/CgeB_Glyco_trans-like"/>
</dbReference>
<dbReference type="Proteomes" id="UP000625079">
    <property type="component" value="Unassembled WGS sequence"/>
</dbReference>
<reference evidence="2" key="3">
    <citation type="submission" date="2022-12" db="EMBL/GenBank/DDBJ databases">
        <authorList>
            <person name="Sun Q."/>
            <person name="Zhou Y."/>
        </authorList>
    </citation>
    <scope>NUCLEOTIDE SEQUENCE</scope>
    <source>
        <strain evidence="2">CGMCC 1.15034</strain>
    </source>
</reference>
<sequence length="376" mass="41872">MKCVLFYHAFTSCWNNGNAHFLRGYARELHALGHEVVVFEPVDGWSRLNAIRESGSQALQDIGRLFPGVSIRRYDASLDFDEALDGADLVIVHEWNSPEVIEQIGYRRAHGAPFALLFHDTHHRAITAPDELAQFDLDAFDGVLAFGEVLRQIYIKLGWGDRAYTWHEAADTAMYHPLPHVERTDDLVWIGNWGDGERSAELNEFLVEPVAELGLRANVYGVRYSDDALQIIQAAGIRYGGWLPAHWAPVAFAGARATVHVPRGPYVRSLPGIPTIRVFEALACGIPLVSAPWSDEESLFPDRAYLQAANGAEMKRALRAVLDDRELSAAMVATGLRTIRERHTCRHRAQQLVGIVEAIRASDTSSRPERYIGASA</sequence>
<dbReference type="Proteomes" id="UP000593880">
    <property type="component" value="Chromosome"/>
</dbReference>
<dbReference type="EMBL" id="BMHC01000001">
    <property type="protein sequence ID" value="GGI19757.1"/>
    <property type="molecule type" value="Genomic_DNA"/>
</dbReference>
<proteinExistence type="predicted"/>
<dbReference type="RefSeq" id="WP_128964368.1">
    <property type="nucleotide sequence ID" value="NZ_BMHC01000001.1"/>
</dbReference>
<feature type="domain" description="Spore protein YkvP/CgeB glycosyl transferase-like" evidence="1">
    <location>
        <begin position="204"/>
        <end position="353"/>
    </location>
</feature>
<dbReference type="SUPFAM" id="SSF53756">
    <property type="entry name" value="UDP-Glycosyltransferase/glycogen phosphorylase"/>
    <property type="match status" value="1"/>
</dbReference>
<evidence type="ECO:0000313" key="5">
    <source>
        <dbReference type="Proteomes" id="UP000625079"/>
    </source>
</evidence>
<dbReference type="EMBL" id="CP030057">
    <property type="protein sequence ID" value="QOZ58750.1"/>
    <property type="molecule type" value="Genomic_DNA"/>
</dbReference>
<evidence type="ECO:0000313" key="2">
    <source>
        <dbReference type="EMBL" id="GGI19757.1"/>
    </source>
</evidence>
<gene>
    <name evidence="2" type="ORF">GCM10010987_05950</name>
    <name evidence="3" type="ORF">XH86_08395</name>
</gene>
<keyword evidence="4" id="KW-1185">Reference proteome</keyword>
<dbReference type="Pfam" id="PF13524">
    <property type="entry name" value="Glyco_trans_1_2"/>
    <property type="match status" value="1"/>
</dbReference>
<dbReference type="Gene3D" id="3.40.50.2000">
    <property type="entry name" value="Glycogen Phosphorylase B"/>
    <property type="match status" value="2"/>
</dbReference>
<protein>
    <submittedName>
        <fullName evidence="3">Glycosyltransferase</fullName>
    </submittedName>
</protein>
<evidence type="ECO:0000313" key="4">
    <source>
        <dbReference type="Proteomes" id="UP000593880"/>
    </source>
</evidence>